<evidence type="ECO:0000259" key="1">
    <source>
        <dbReference type="PROSITE" id="PS51819"/>
    </source>
</evidence>
<dbReference type="Pfam" id="PF00903">
    <property type="entry name" value="Glyoxalase"/>
    <property type="match status" value="1"/>
</dbReference>
<proteinExistence type="predicted"/>
<dbReference type="Gene3D" id="3.10.180.10">
    <property type="entry name" value="2,3-Dihydroxybiphenyl 1,2-Dioxygenase, domain 1"/>
    <property type="match status" value="1"/>
</dbReference>
<evidence type="ECO:0000313" key="2">
    <source>
        <dbReference type="EMBL" id="TXB69987.1"/>
    </source>
</evidence>
<name>A0A5C6S6N1_9RHOB</name>
<dbReference type="SUPFAM" id="SSF54593">
    <property type="entry name" value="Glyoxalase/Bleomycin resistance protein/Dihydroxybiphenyl dioxygenase"/>
    <property type="match status" value="1"/>
</dbReference>
<evidence type="ECO:0000313" key="3">
    <source>
        <dbReference type="Proteomes" id="UP000321562"/>
    </source>
</evidence>
<dbReference type="AlphaFoldDB" id="A0A5C6S6N1"/>
<sequence>MQQQVAVITLGTSDLERSKSFYREGFGWTPVFENEEIAFYQMNGFVFGTWLKASLEDDTQAKSMAAPGAFTLAHNVQEESDVKPVIERLVFHGASLLREADAPPQGGLRGYISDPDGHIWEIAWNPDWPMDEKGHVTFAS</sequence>
<dbReference type="Proteomes" id="UP000321562">
    <property type="component" value="Unassembled WGS sequence"/>
</dbReference>
<protein>
    <submittedName>
        <fullName evidence="2">VOC family protein</fullName>
    </submittedName>
</protein>
<dbReference type="InterPro" id="IPR029068">
    <property type="entry name" value="Glyas_Bleomycin-R_OHBP_Dase"/>
</dbReference>
<dbReference type="PANTHER" id="PTHR36503">
    <property type="entry name" value="BLR2520 PROTEIN"/>
    <property type="match status" value="1"/>
</dbReference>
<organism evidence="2 3">
    <name type="scientific">Paracoccus aurantiacus</name>
    <dbReference type="NCBI Taxonomy" id="2599412"/>
    <lineage>
        <taxon>Bacteria</taxon>
        <taxon>Pseudomonadati</taxon>
        <taxon>Pseudomonadota</taxon>
        <taxon>Alphaproteobacteria</taxon>
        <taxon>Rhodobacterales</taxon>
        <taxon>Paracoccaceae</taxon>
        <taxon>Paracoccus</taxon>
    </lineage>
</organism>
<gene>
    <name evidence="2" type="ORF">FQV27_07765</name>
</gene>
<reference evidence="2 3" key="1">
    <citation type="submission" date="2019-08" db="EMBL/GenBank/DDBJ databases">
        <authorList>
            <person name="Ye J."/>
        </authorList>
    </citation>
    <scope>NUCLEOTIDE SEQUENCE [LARGE SCALE GENOMIC DNA]</scope>
    <source>
        <strain evidence="2 3">TK008</strain>
    </source>
</reference>
<dbReference type="PROSITE" id="PS51819">
    <property type="entry name" value="VOC"/>
    <property type="match status" value="1"/>
</dbReference>
<dbReference type="InterPro" id="IPR037523">
    <property type="entry name" value="VOC_core"/>
</dbReference>
<dbReference type="RefSeq" id="WP_147097278.1">
    <property type="nucleotide sequence ID" value="NZ_JBHUFH010000001.1"/>
</dbReference>
<dbReference type="OrthoDB" id="9798430at2"/>
<dbReference type="InterPro" id="IPR004360">
    <property type="entry name" value="Glyas_Fos-R_dOase_dom"/>
</dbReference>
<dbReference type="PANTHER" id="PTHR36503:SF1">
    <property type="entry name" value="BLR2520 PROTEIN"/>
    <property type="match status" value="1"/>
</dbReference>
<keyword evidence="3" id="KW-1185">Reference proteome</keyword>
<accession>A0A5C6S6N1</accession>
<feature type="domain" description="VOC" evidence="1">
    <location>
        <begin position="4"/>
        <end position="125"/>
    </location>
</feature>
<dbReference type="EMBL" id="VOPL01000002">
    <property type="protein sequence ID" value="TXB69987.1"/>
    <property type="molecule type" value="Genomic_DNA"/>
</dbReference>
<comment type="caution">
    <text evidence="2">The sequence shown here is derived from an EMBL/GenBank/DDBJ whole genome shotgun (WGS) entry which is preliminary data.</text>
</comment>